<proteinExistence type="predicted"/>
<feature type="region of interest" description="Disordered" evidence="1">
    <location>
        <begin position="143"/>
        <end position="191"/>
    </location>
</feature>
<dbReference type="InterPro" id="IPR025558">
    <property type="entry name" value="DUF4283"/>
</dbReference>
<reference evidence="3" key="1">
    <citation type="journal article" date="2022" name="Int. J. Mol. Sci.">
        <title>Draft Genome of Tanacetum Coccineum: Genomic Comparison of Closely Related Tanacetum-Family Plants.</title>
        <authorList>
            <person name="Yamashiro T."/>
            <person name="Shiraishi A."/>
            <person name="Nakayama K."/>
            <person name="Satake H."/>
        </authorList>
    </citation>
    <scope>NUCLEOTIDE SEQUENCE</scope>
</reference>
<evidence type="ECO:0000259" key="2">
    <source>
        <dbReference type="Pfam" id="PF14111"/>
    </source>
</evidence>
<reference evidence="3" key="2">
    <citation type="submission" date="2022-01" db="EMBL/GenBank/DDBJ databases">
        <authorList>
            <person name="Yamashiro T."/>
            <person name="Shiraishi A."/>
            <person name="Satake H."/>
            <person name="Nakayama K."/>
        </authorList>
    </citation>
    <scope>NUCLEOTIDE SEQUENCE</scope>
</reference>
<dbReference type="PANTHER" id="PTHR31286:SF180">
    <property type="entry name" value="OS10G0362600 PROTEIN"/>
    <property type="match status" value="1"/>
</dbReference>
<protein>
    <submittedName>
        <fullName evidence="3">RNA-directed DNA polymerase, eukaryota, reverse transcriptase zinc-binding domain protein</fullName>
    </submittedName>
</protein>
<evidence type="ECO:0000256" key="1">
    <source>
        <dbReference type="SAM" id="MobiDB-lite"/>
    </source>
</evidence>
<keyword evidence="3" id="KW-0548">Nucleotidyltransferase</keyword>
<accession>A0ABQ5HH52</accession>
<comment type="caution">
    <text evidence="3">The sequence shown here is derived from an EMBL/GenBank/DDBJ whole genome shotgun (WGS) entry which is preliminary data.</text>
</comment>
<dbReference type="PANTHER" id="PTHR31286">
    <property type="entry name" value="GLYCINE-RICH CELL WALL STRUCTURAL PROTEIN 1.8-LIKE"/>
    <property type="match status" value="1"/>
</dbReference>
<dbReference type="InterPro" id="IPR040256">
    <property type="entry name" value="At4g02000-like"/>
</dbReference>
<feature type="compositionally biased region" description="Basic and acidic residues" evidence="1">
    <location>
        <begin position="180"/>
        <end position="191"/>
    </location>
</feature>
<organism evidence="3 4">
    <name type="scientific">Tanacetum coccineum</name>
    <dbReference type="NCBI Taxonomy" id="301880"/>
    <lineage>
        <taxon>Eukaryota</taxon>
        <taxon>Viridiplantae</taxon>
        <taxon>Streptophyta</taxon>
        <taxon>Embryophyta</taxon>
        <taxon>Tracheophyta</taxon>
        <taxon>Spermatophyta</taxon>
        <taxon>Magnoliopsida</taxon>
        <taxon>eudicotyledons</taxon>
        <taxon>Gunneridae</taxon>
        <taxon>Pentapetalae</taxon>
        <taxon>asterids</taxon>
        <taxon>campanulids</taxon>
        <taxon>Asterales</taxon>
        <taxon>Asteraceae</taxon>
        <taxon>Asteroideae</taxon>
        <taxon>Anthemideae</taxon>
        <taxon>Anthemidinae</taxon>
        <taxon>Tanacetum</taxon>
    </lineage>
</organism>
<feature type="domain" description="DUF4283" evidence="2">
    <location>
        <begin position="14"/>
        <end position="55"/>
    </location>
</feature>
<name>A0ABQ5HH52_9ASTR</name>
<evidence type="ECO:0000313" key="4">
    <source>
        <dbReference type="Proteomes" id="UP001151760"/>
    </source>
</evidence>
<dbReference type="GO" id="GO:0003964">
    <property type="term" value="F:RNA-directed DNA polymerase activity"/>
    <property type="evidence" value="ECO:0007669"/>
    <property type="project" value="UniProtKB-KW"/>
</dbReference>
<keyword evidence="4" id="KW-1185">Reference proteome</keyword>
<keyword evidence="3" id="KW-0808">Transferase</keyword>
<evidence type="ECO:0000313" key="3">
    <source>
        <dbReference type="EMBL" id="GJT87227.1"/>
    </source>
</evidence>
<dbReference type="Proteomes" id="UP001151760">
    <property type="component" value="Unassembled WGS sequence"/>
</dbReference>
<sequence>MWSKWGIDDIDMKAGGSCMFKFKTEEGMKKVLESRTWLVNSKPLMIRMWDPAFGMEMVEQTKVPLWVYLVDIPMEAWSIEGIKRMDFARVLVEFDVVKGFKEKIEIQYRDRDNNKKGSKYVKAEYNWKPDICTHCQREDMVRQRNERNRKRNNEFNMVGNRKYGGRTQNQKGWYSKGGTKGHDDRNRKASL</sequence>
<dbReference type="Pfam" id="PF14111">
    <property type="entry name" value="DUF4283"/>
    <property type="match status" value="1"/>
</dbReference>
<dbReference type="EMBL" id="BQNB010019619">
    <property type="protein sequence ID" value="GJT87227.1"/>
    <property type="molecule type" value="Genomic_DNA"/>
</dbReference>
<keyword evidence="3" id="KW-0695">RNA-directed DNA polymerase</keyword>
<gene>
    <name evidence="3" type="ORF">Tco_1068944</name>
</gene>